<keyword evidence="3" id="KW-1185">Reference proteome</keyword>
<dbReference type="EMBL" id="NOXT01000110">
    <property type="protein sequence ID" value="OYQ28314.1"/>
    <property type="molecule type" value="Genomic_DNA"/>
</dbReference>
<organism evidence="2 3">
    <name type="scientific">Sandarakinorhabdus cyanobacteriorum</name>
    <dbReference type="NCBI Taxonomy" id="1981098"/>
    <lineage>
        <taxon>Bacteria</taxon>
        <taxon>Pseudomonadati</taxon>
        <taxon>Pseudomonadota</taxon>
        <taxon>Alphaproteobacteria</taxon>
        <taxon>Sphingomonadales</taxon>
        <taxon>Sphingosinicellaceae</taxon>
        <taxon>Sandarakinorhabdus</taxon>
    </lineage>
</organism>
<evidence type="ECO:0000313" key="2">
    <source>
        <dbReference type="EMBL" id="OYQ28314.1"/>
    </source>
</evidence>
<accession>A0A255YI10</accession>
<sequence>MARKTAVFGVIGAVVIAALAYAFWPGARSSDGGAAAQAAVASILADLPAAERAEVQAQLDAIKAAADTDVQNAVARNDVAALATMAQQSAEAEAALKAALLKIEKDDFSQADRDRFENQKKIGLATRDQEIAVVPVFTGMTRLEQVAGSLGLIHPEMMKRDQAVLAHAADVAHAVFERTSKASPIVPEALARFAKLAPDQRAGTSAGQIAQTILSTEPCFGVQAAAAAPPNGALNTLGVSVAMSAAQQRAAVCAATNQPVRLVQNKTNEYCITCSDDTRQWPLDRLILGDIIVRERQFQSIRRIQQPGSTIPDIERDAAPVPMSTIMDAYVRQFGQPNYSYSGTTSVTYAWIRRRDGTAYPANHWTIPGKLALNGRVVAALGGGGRADQMLRDSLRQAQPQASYCLANLSPGDDPAAEALAFGDAWPINPALFHFNKSAFELTELFKDVTKDTKAMSAFEAAGKNDDCGQVLVVTLTRDTGQRLDTAARVPLYTGIGTNRGDDAMSAIRSNMGIVALSSRLGDAGSFITIRREKRAAALRENAEANAEADRQAREAARGFKT</sequence>
<proteinExistence type="predicted"/>
<name>A0A255YI10_9SPHN</name>
<reference evidence="2 3" key="1">
    <citation type="submission" date="2017-07" db="EMBL/GenBank/DDBJ databases">
        <title>Sandarakinorhabdus cyanobacteriorum sp. nov., a novel bacterium isolated from cyanobacterial aggregates in a eutrophic lake.</title>
        <authorList>
            <person name="Cai H."/>
        </authorList>
    </citation>
    <scope>NUCLEOTIDE SEQUENCE [LARGE SCALE GENOMIC DNA]</scope>
    <source>
        <strain evidence="2 3">TH057</strain>
    </source>
</reference>
<evidence type="ECO:0000256" key="1">
    <source>
        <dbReference type="SAM" id="MobiDB-lite"/>
    </source>
</evidence>
<comment type="caution">
    <text evidence="2">The sequence shown here is derived from an EMBL/GenBank/DDBJ whole genome shotgun (WGS) entry which is preliminary data.</text>
</comment>
<feature type="region of interest" description="Disordered" evidence="1">
    <location>
        <begin position="542"/>
        <end position="562"/>
    </location>
</feature>
<gene>
    <name evidence="2" type="ORF">CHU93_09390</name>
</gene>
<protein>
    <submittedName>
        <fullName evidence="2">Uncharacterized protein</fullName>
    </submittedName>
</protein>
<dbReference type="Proteomes" id="UP000216991">
    <property type="component" value="Unassembled WGS sequence"/>
</dbReference>
<dbReference type="AlphaFoldDB" id="A0A255YI10"/>
<evidence type="ECO:0000313" key="3">
    <source>
        <dbReference type="Proteomes" id="UP000216991"/>
    </source>
</evidence>